<dbReference type="AlphaFoldDB" id="A0A2A6E9X6"/>
<organism evidence="1 2">
    <name type="scientific">Tannerella forsythia</name>
    <name type="common">Bacteroides forsythus</name>
    <dbReference type="NCBI Taxonomy" id="28112"/>
    <lineage>
        <taxon>Bacteria</taxon>
        <taxon>Pseudomonadati</taxon>
        <taxon>Bacteroidota</taxon>
        <taxon>Bacteroidia</taxon>
        <taxon>Bacteroidales</taxon>
        <taxon>Tannerellaceae</taxon>
        <taxon>Tannerella</taxon>
    </lineage>
</organism>
<gene>
    <name evidence="1" type="ORF">CLI86_03260</name>
</gene>
<evidence type="ECO:0000313" key="2">
    <source>
        <dbReference type="Proteomes" id="UP000219259"/>
    </source>
</evidence>
<dbReference type="SUPFAM" id="SSF75011">
    <property type="entry name" value="3-carboxy-cis,cis-mucoante lactonizing enzyme"/>
    <property type="match status" value="1"/>
</dbReference>
<dbReference type="Proteomes" id="UP000219259">
    <property type="component" value="Unassembled WGS sequence"/>
</dbReference>
<accession>A0A2A6E9X6</accession>
<proteinExistence type="predicted"/>
<name>A0A2A6E9X6_TANFO</name>
<evidence type="ECO:0008006" key="3">
    <source>
        <dbReference type="Google" id="ProtNLM"/>
    </source>
</evidence>
<reference evidence="1 2" key="1">
    <citation type="submission" date="2017-09" db="EMBL/GenBank/DDBJ databases">
        <title>Phase variable restriction modification systems are present in the genome sequences of periodontal pathogens Prevotella intermedia, Tannerella forsythia and Porphyromonas gingivalis.</title>
        <authorList>
            <person name="Haigh R.D."/>
            <person name="Crawford L."/>
            <person name="Ralph J."/>
            <person name="Wanford J."/>
            <person name="Vartoukian S.R."/>
            <person name="Hijazib K."/>
            <person name="Wade W."/>
            <person name="Oggioni M.R."/>
        </authorList>
    </citation>
    <scope>NUCLEOTIDE SEQUENCE [LARGE SCALE GENOMIC DNA]</scope>
    <source>
        <strain evidence="1 2">WW11663</strain>
    </source>
</reference>
<comment type="caution">
    <text evidence="1">The sequence shown here is derived from an EMBL/GenBank/DDBJ whole genome shotgun (WGS) entry which is preliminary data.</text>
</comment>
<dbReference type="EMBL" id="NSLJ01000006">
    <property type="protein sequence ID" value="PDP44475.1"/>
    <property type="molecule type" value="Genomic_DNA"/>
</dbReference>
<protein>
    <recommendedName>
        <fullName evidence="3">DUF4374 domain-containing protein</fullName>
    </recommendedName>
</protein>
<evidence type="ECO:0000313" key="1">
    <source>
        <dbReference type="EMBL" id="PDP44475.1"/>
    </source>
</evidence>
<sequence length="427" mass="47498">MKKEQLIHGFLINKECIKMKTSKLFQWVGLICFTGLTLMGCEKDGPSVPAGGKGDLAVVSMLTNADGQSGTAWLQLIKGISLKTVDNSPAYQIGFGMPPMAVMGNDIFTMPDYGQSNTFQRWTRNADGMLAKGASLELPVNSFATHGVIFSKEKAYLATMTGKILIFNPSEMTLTGSIDISSYATEGVAVPYSGSMFIDGETMYVPLWQVNSQRQPIGAPLIDMLIIDVKTDKVLKHIQEKKSGLTNAGYPYGIQKNVFKDEKGDIYYVAGGSFSVNPEYKTGILRIKKGTQEIDTDYNWVFNDQFIEGETGKAQWLVSVHYLGNGKLYGMMDIPNYWADPKKNNWLRDRSVISVEIDIYAKTVKRLPIPNTCCYATHIAPYDDLLLFSVWGEKSSGFYTYDPKTGKTSSEAVIKMSGFPFWCYQFK</sequence>